<evidence type="ECO:0000313" key="3">
    <source>
        <dbReference type="Proteomes" id="UP001434883"/>
    </source>
</evidence>
<protein>
    <submittedName>
        <fullName evidence="2">Uncharacterized protein</fullName>
    </submittedName>
</protein>
<feature type="non-terminal residue" evidence="2">
    <location>
        <position position="1"/>
    </location>
</feature>
<reference evidence="2 3" key="1">
    <citation type="submission" date="2021-06" db="EMBL/GenBank/DDBJ databases">
        <authorList>
            <person name="Palmer J.M."/>
        </authorList>
    </citation>
    <scope>NUCLEOTIDE SEQUENCE [LARGE SCALE GENOMIC DNA]</scope>
    <source>
        <strain evidence="2 3">XC_2019</strain>
        <tissue evidence="2">Muscle</tissue>
    </source>
</reference>
<feature type="region of interest" description="Disordered" evidence="1">
    <location>
        <begin position="16"/>
        <end position="53"/>
    </location>
</feature>
<gene>
    <name evidence="2" type="ORF">XENOCAPTIV_022764</name>
</gene>
<keyword evidence="3" id="KW-1185">Reference proteome</keyword>
<proteinExistence type="predicted"/>
<evidence type="ECO:0000256" key="1">
    <source>
        <dbReference type="SAM" id="MobiDB-lite"/>
    </source>
</evidence>
<dbReference type="EMBL" id="JAHRIN010067729">
    <property type="protein sequence ID" value="MEQ2214879.1"/>
    <property type="molecule type" value="Genomic_DNA"/>
</dbReference>
<organism evidence="2 3">
    <name type="scientific">Xenoophorus captivus</name>
    <dbReference type="NCBI Taxonomy" id="1517983"/>
    <lineage>
        <taxon>Eukaryota</taxon>
        <taxon>Metazoa</taxon>
        <taxon>Chordata</taxon>
        <taxon>Craniata</taxon>
        <taxon>Vertebrata</taxon>
        <taxon>Euteleostomi</taxon>
        <taxon>Actinopterygii</taxon>
        <taxon>Neopterygii</taxon>
        <taxon>Teleostei</taxon>
        <taxon>Neoteleostei</taxon>
        <taxon>Acanthomorphata</taxon>
        <taxon>Ovalentaria</taxon>
        <taxon>Atherinomorphae</taxon>
        <taxon>Cyprinodontiformes</taxon>
        <taxon>Goodeidae</taxon>
        <taxon>Xenoophorus</taxon>
    </lineage>
</organism>
<sequence length="83" mass="8876">RGVCVRQVDEEPDPVSLGVCGVGQPPQGLKRKAETPLGSPPEPGQILQHQDDDGRAGRYKIRVSCGFTLLTCCCSKSLSDHNS</sequence>
<accession>A0ABV0S2U8</accession>
<dbReference type="Proteomes" id="UP001434883">
    <property type="component" value="Unassembled WGS sequence"/>
</dbReference>
<name>A0ABV0S2U8_9TELE</name>
<evidence type="ECO:0000313" key="2">
    <source>
        <dbReference type="EMBL" id="MEQ2214879.1"/>
    </source>
</evidence>
<comment type="caution">
    <text evidence="2">The sequence shown here is derived from an EMBL/GenBank/DDBJ whole genome shotgun (WGS) entry which is preliminary data.</text>
</comment>